<dbReference type="PANTHER" id="PTHR47634:SF9">
    <property type="entry name" value="PROTEIN KINASE DOMAIN-CONTAINING PROTEIN-RELATED"/>
    <property type="match status" value="1"/>
</dbReference>
<dbReference type="GO" id="GO:0005524">
    <property type="term" value="F:ATP binding"/>
    <property type="evidence" value="ECO:0007669"/>
    <property type="project" value="UniProtKB-UniRule"/>
</dbReference>
<evidence type="ECO:0000256" key="2">
    <source>
        <dbReference type="ARBA" id="ARBA00022527"/>
    </source>
</evidence>
<dbReference type="EC" id="2.7.11.1" evidence="1"/>
<evidence type="ECO:0000256" key="7">
    <source>
        <dbReference type="ARBA" id="ARBA00047899"/>
    </source>
</evidence>
<comment type="catalytic activity">
    <reaction evidence="7">
        <text>L-threonyl-[protein] + ATP = O-phospho-L-threonyl-[protein] + ADP + H(+)</text>
        <dbReference type="Rhea" id="RHEA:46608"/>
        <dbReference type="Rhea" id="RHEA-COMP:11060"/>
        <dbReference type="Rhea" id="RHEA-COMP:11605"/>
        <dbReference type="ChEBI" id="CHEBI:15378"/>
        <dbReference type="ChEBI" id="CHEBI:30013"/>
        <dbReference type="ChEBI" id="CHEBI:30616"/>
        <dbReference type="ChEBI" id="CHEBI:61977"/>
        <dbReference type="ChEBI" id="CHEBI:456216"/>
        <dbReference type="EC" id="2.7.11.1"/>
    </reaction>
</comment>
<dbReference type="Pfam" id="PF00069">
    <property type="entry name" value="Pkinase"/>
    <property type="match status" value="1"/>
</dbReference>
<accession>A0A9P5Q2W3</accession>
<dbReference type="SMART" id="SM00220">
    <property type="entry name" value="S_TKc"/>
    <property type="match status" value="1"/>
</dbReference>
<dbReference type="AlphaFoldDB" id="A0A9P5Q2W3"/>
<proteinExistence type="predicted"/>
<keyword evidence="6 9" id="KW-0067">ATP-binding</keyword>
<dbReference type="Gene3D" id="1.10.510.10">
    <property type="entry name" value="Transferase(Phosphotransferase) domain 1"/>
    <property type="match status" value="1"/>
</dbReference>
<dbReference type="GO" id="GO:0000245">
    <property type="term" value="P:spliceosomal complex assembly"/>
    <property type="evidence" value="ECO:0007669"/>
    <property type="project" value="TreeGrafter"/>
</dbReference>
<evidence type="ECO:0000256" key="4">
    <source>
        <dbReference type="ARBA" id="ARBA00022741"/>
    </source>
</evidence>
<feature type="domain" description="Protein kinase" evidence="10">
    <location>
        <begin position="33"/>
        <end position="209"/>
    </location>
</feature>
<keyword evidence="12" id="KW-1185">Reference proteome</keyword>
<evidence type="ECO:0000259" key="10">
    <source>
        <dbReference type="PROSITE" id="PS50011"/>
    </source>
</evidence>
<reference evidence="11" key="1">
    <citation type="submission" date="2020-11" db="EMBL/GenBank/DDBJ databases">
        <authorList>
            <consortium name="DOE Joint Genome Institute"/>
            <person name="Ahrendt S."/>
            <person name="Riley R."/>
            <person name="Andreopoulos W."/>
            <person name="Labutti K."/>
            <person name="Pangilinan J."/>
            <person name="Ruiz-Duenas F.J."/>
            <person name="Barrasa J.M."/>
            <person name="Sanchez-Garcia M."/>
            <person name="Camarero S."/>
            <person name="Miyauchi S."/>
            <person name="Serrano A."/>
            <person name="Linde D."/>
            <person name="Babiker R."/>
            <person name="Drula E."/>
            <person name="Ayuso-Fernandez I."/>
            <person name="Pacheco R."/>
            <person name="Padilla G."/>
            <person name="Ferreira P."/>
            <person name="Barriuso J."/>
            <person name="Kellner H."/>
            <person name="Castanera R."/>
            <person name="Alfaro M."/>
            <person name="Ramirez L."/>
            <person name="Pisabarro A.G."/>
            <person name="Kuo A."/>
            <person name="Tritt A."/>
            <person name="Lipzen A."/>
            <person name="He G."/>
            <person name="Yan M."/>
            <person name="Ng V."/>
            <person name="Cullen D."/>
            <person name="Martin F."/>
            <person name="Rosso M.-N."/>
            <person name="Henrissat B."/>
            <person name="Hibbett D."/>
            <person name="Martinez A.T."/>
            <person name="Grigoriev I.V."/>
        </authorList>
    </citation>
    <scope>NUCLEOTIDE SEQUENCE</scope>
    <source>
        <strain evidence="11">AH 40177</strain>
    </source>
</reference>
<evidence type="ECO:0000313" key="12">
    <source>
        <dbReference type="Proteomes" id="UP000772434"/>
    </source>
</evidence>
<dbReference type="Gene3D" id="3.30.200.20">
    <property type="entry name" value="Phosphorylase Kinase, domain 1"/>
    <property type="match status" value="1"/>
</dbReference>
<organism evidence="11 12">
    <name type="scientific">Rhodocollybia butyracea</name>
    <dbReference type="NCBI Taxonomy" id="206335"/>
    <lineage>
        <taxon>Eukaryota</taxon>
        <taxon>Fungi</taxon>
        <taxon>Dikarya</taxon>
        <taxon>Basidiomycota</taxon>
        <taxon>Agaricomycotina</taxon>
        <taxon>Agaricomycetes</taxon>
        <taxon>Agaricomycetidae</taxon>
        <taxon>Agaricales</taxon>
        <taxon>Marasmiineae</taxon>
        <taxon>Omphalotaceae</taxon>
        <taxon>Rhodocollybia</taxon>
    </lineage>
</organism>
<dbReference type="GO" id="GO:0004674">
    <property type="term" value="F:protein serine/threonine kinase activity"/>
    <property type="evidence" value="ECO:0007669"/>
    <property type="project" value="UniProtKB-KW"/>
</dbReference>
<keyword evidence="3" id="KW-0808">Transferase</keyword>
<evidence type="ECO:0000256" key="9">
    <source>
        <dbReference type="PROSITE-ProRule" id="PRU10141"/>
    </source>
</evidence>
<comment type="catalytic activity">
    <reaction evidence="8">
        <text>L-seryl-[protein] + ATP = O-phospho-L-seryl-[protein] + ADP + H(+)</text>
        <dbReference type="Rhea" id="RHEA:17989"/>
        <dbReference type="Rhea" id="RHEA-COMP:9863"/>
        <dbReference type="Rhea" id="RHEA-COMP:11604"/>
        <dbReference type="ChEBI" id="CHEBI:15378"/>
        <dbReference type="ChEBI" id="CHEBI:29999"/>
        <dbReference type="ChEBI" id="CHEBI:30616"/>
        <dbReference type="ChEBI" id="CHEBI:83421"/>
        <dbReference type="ChEBI" id="CHEBI:456216"/>
        <dbReference type="EC" id="2.7.11.1"/>
    </reaction>
</comment>
<dbReference type="InterPro" id="IPR017441">
    <property type="entry name" value="Protein_kinase_ATP_BS"/>
</dbReference>
<dbReference type="Proteomes" id="UP000772434">
    <property type="component" value="Unassembled WGS sequence"/>
</dbReference>
<dbReference type="PANTHER" id="PTHR47634">
    <property type="entry name" value="PROTEIN KINASE DOMAIN-CONTAINING PROTEIN-RELATED"/>
    <property type="match status" value="1"/>
</dbReference>
<keyword evidence="2" id="KW-0723">Serine/threonine-protein kinase</keyword>
<feature type="binding site" evidence="9">
    <location>
        <position position="62"/>
    </location>
    <ligand>
        <name>ATP</name>
        <dbReference type="ChEBI" id="CHEBI:30616"/>
    </ligand>
</feature>
<dbReference type="PROSITE" id="PS50011">
    <property type="entry name" value="PROTEIN_KINASE_DOM"/>
    <property type="match status" value="1"/>
</dbReference>
<evidence type="ECO:0000256" key="1">
    <source>
        <dbReference type="ARBA" id="ARBA00012513"/>
    </source>
</evidence>
<evidence type="ECO:0000313" key="11">
    <source>
        <dbReference type="EMBL" id="KAF9074066.1"/>
    </source>
</evidence>
<dbReference type="SUPFAM" id="SSF56112">
    <property type="entry name" value="Protein kinase-like (PK-like)"/>
    <property type="match status" value="1"/>
</dbReference>
<dbReference type="EMBL" id="JADNRY010000015">
    <property type="protein sequence ID" value="KAF9074066.1"/>
    <property type="molecule type" value="Genomic_DNA"/>
</dbReference>
<dbReference type="InterPro" id="IPR011009">
    <property type="entry name" value="Kinase-like_dom_sf"/>
</dbReference>
<dbReference type="InterPro" id="IPR000719">
    <property type="entry name" value="Prot_kinase_dom"/>
</dbReference>
<comment type="caution">
    <text evidence="11">The sequence shown here is derived from an EMBL/GenBank/DDBJ whole genome shotgun (WGS) entry which is preliminary data.</text>
</comment>
<sequence length="209" mass="23787">MFIKVIESENVELYRPGGLHPVHLGDTFHNNRYTVVHKLGHGTFSTVWLVRDSITDRYAALKIIISESTKVVSEVAVFHHLQQPSNKDIDNEDKDYVVHLLDEFNHHGPNGTHQCIVTEVLGPSLDGLDDGQLMDFFGSIPTRLAKRIAAQISRGVRYLHKHRVVHGGKSTKFVVCESRLVILTLTFHRSLSKKHSSSYLYRRGRPKKM</sequence>
<gene>
    <name evidence="11" type="ORF">BDP27DRAFT_1479327</name>
</gene>
<keyword evidence="4 9" id="KW-0547">Nucleotide-binding</keyword>
<evidence type="ECO:0000256" key="8">
    <source>
        <dbReference type="ARBA" id="ARBA00048679"/>
    </source>
</evidence>
<keyword evidence="5 11" id="KW-0418">Kinase</keyword>
<dbReference type="PROSITE" id="PS00107">
    <property type="entry name" value="PROTEIN_KINASE_ATP"/>
    <property type="match status" value="1"/>
</dbReference>
<dbReference type="OrthoDB" id="5979581at2759"/>
<evidence type="ECO:0000256" key="5">
    <source>
        <dbReference type="ARBA" id="ARBA00022777"/>
    </source>
</evidence>
<name>A0A9P5Q2W3_9AGAR</name>
<evidence type="ECO:0000256" key="6">
    <source>
        <dbReference type="ARBA" id="ARBA00022840"/>
    </source>
</evidence>
<protein>
    <recommendedName>
        <fullName evidence="1">non-specific serine/threonine protein kinase</fullName>
        <ecNumber evidence="1">2.7.11.1</ecNumber>
    </recommendedName>
</protein>
<dbReference type="InterPro" id="IPR051334">
    <property type="entry name" value="SRPK"/>
</dbReference>
<dbReference type="GO" id="GO:0050684">
    <property type="term" value="P:regulation of mRNA processing"/>
    <property type="evidence" value="ECO:0007669"/>
    <property type="project" value="TreeGrafter"/>
</dbReference>
<evidence type="ECO:0000256" key="3">
    <source>
        <dbReference type="ARBA" id="ARBA00022679"/>
    </source>
</evidence>